<evidence type="ECO:0000313" key="2">
    <source>
        <dbReference type="Proteomes" id="UP000632766"/>
    </source>
</evidence>
<evidence type="ECO:0000313" key="1">
    <source>
        <dbReference type="EMBL" id="MBH8565133.1"/>
    </source>
</evidence>
<keyword evidence="2" id="KW-1185">Reference proteome</keyword>
<accession>A0A8J7LA50</accession>
<comment type="caution">
    <text evidence="1">The sequence shown here is derived from an EMBL/GenBank/DDBJ whole genome shotgun (WGS) entry which is preliminary data.</text>
</comment>
<gene>
    <name evidence="1" type="ORF">I8748_23610</name>
</gene>
<dbReference type="AlphaFoldDB" id="A0A8J7LA50"/>
<dbReference type="Proteomes" id="UP000632766">
    <property type="component" value="Unassembled WGS sequence"/>
</dbReference>
<dbReference type="EMBL" id="JAECZC010000055">
    <property type="protein sequence ID" value="MBH8565133.1"/>
    <property type="molecule type" value="Genomic_DNA"/>
</dbReference>
<sequence length="85" mass="9539">MAKIVIYDLHPVDAKTFLHDLKSEEIDAVSGNGLLPWDNNSSNLQLTTIQDGVNNTSYKSGSLFNISDNKFLTLDFSRLTVYFII</sequence>
<dbReference type="RefSeq" id="WP_198126931.1">
    <property type="nucleotide sequence ID" value="NZ_JAECZC010000055.1"/>
</dbReference>
<proteinExistence type="predicted"/>
<reference evidence="1 2" key="1">
    <citation type="journal article" date="2021" name="Int. J. Syst. Evol. Microbiol.">
        <title>Amazonocrinis nigriterrae gen. nov., sp. nov., Atlanticothrix silvestris gen. nov., sp. nov. and Dendronalium phyllosphericum gen. nov., sp. nov., nostocacean cyanobacteria from Brazilian environments.</title>
        <authorList>
            <person name="Alvarenga D.O."/>
            <person name="Andreote A.P.D."/>
            <person name="Branco L.H.Z."/>
            <person name="Delbaje E."/>
            <person name="Cruz R.B."/>
            <person name="Varani A.M."/>
            <person name="Fiore M.F."/>
        </authorList>
    </citation>
    <scope>NUCLEOTIDE SEQUENCE [LARGE SCALE GENOMIC DNA]</scope>
    <source>
        <strain evidence="1 2">CENA67</strain>
    </source>
</reference>
<protein>
    <submittedName>
        <fullName evidence="1">Uncharacterized protein</fullName>
    </submittedName>
</protein>
<name>A0A8J7LA50_9NOST</name>
<organism evidence="1 2">
    <name type="scientific">Amazonocrinis nigriterrae CENA67</name>
    <dbReference type="NCBI Taxonomy" id="2794033"/>
    <lineage>
        <taxon>Bacteria</taxon>
        <taxon>Bacillati</taxon>
        <taxon>Cyanobacteriota</taxon>
        <taxon>Cyanophyceae</taxon>
        <taxon>Nostocales</taxon>
        <taxon>Nostocaceae</taxon>
        <taxon>Amazonocrinis</taxon>
        <taxon>Amazonocrinis nigriterrae</taxon>
    </lineage>
</organism>